<dbReference type="PROSITE" id="PS51257">
    <property type="entry name" value="PROKAR_LIPOPROTEIN"/>
    <property type="match status" value="1"/>
</dbReference>
<organism evidence="1 2">
    <name type="scientific">Hoylesella buccalis</name>
    <dbReference type="NCBI Taxonomy" id="28127"/>
    <lineage>
        <taxon>Bacteria</taxon>
        <taxon>Pseudomonadati</taxon>
        <taxon>Bacteroidota</taxon>
        <taxon>Bacteroidia</taxon>
        <taxon>Bacteroidales</taxon>
        <taxon>Prevotellaceae</taxon>
        <taxon>Hoylesella</taxon>
    </lineage>
</organism>
<protein>
    <submittedName>
        <fullName evidence="1">Uncharacterized protein</fullName>
    </submittedName>
</protein>
<reference evidence="1 2" key="1">
    <citation type="submission" date="2017-09" db="EMBL/GenBank/DDBJ databases">
        <title>Bacterial strain isolated from the female urinary microbiota.</title>
        <authorList>
            <person name="Thomas-White K."/>
            <person name="Kumar N."/>
            <person name="Forster S."/>
            <person name="Putonti C."/>
            <person name="Lawley T."/>
            <person name="Wolfe A.J."/>
        </authorList>
    </citation>
    <scope>NUCLEOTIDE SEQUENCE [LARGE SCALE GENOMIC DNA]</scope>
    <source>
        <strain evidence="1 2">UMB0536</strain>
    </source>
</reference>
<dbReference type="EMBL" id="PNGJ01000001">
    <property type="protein sequence ID" value="PMC25462.1"/>
    <property type="molecule type" value="Genomic_DNA"/>
</dbReference>
<evidence type="ECO:0000313" key="1">
    <source>
        <dbReference type="EMBL" id="PMC25462.1"/>
    </source>
</evidence>
<proteinExistence type="predicted"/>
<name>A0A2N6QTT3_9BACT</name>
<gene>
    <name evidence="1" type="ORF">CJ231_01315</name>
</gene>
<dbReference type="OrthoDB" id="1079631at2"/>
<sequence>MKLFINILLNGIVAIGFIACGLPYCKKTHLSENELEWIASYHINDTLLLHDQQSTDTMIITAIQVFNKQHISIFDLKSCNWLEGQNEYKANASVDFKLKHKDTWWEGLFYIEKRFNDSNIVAMLTLGGLYSKDISISLKEKKITVVEGVNAENGVNQKLMGVHSLIWEKKRGLMSITLKDGSMMVRETLENK</sequence>
<dbReference type="AlphaFoldDB" id="A0A2N6QTT3"/>
<accession>A0A2N6QTT3</accession>
<evidence type="ECO:0000313" key="2">
    <source>
        <dbReference type="Proteomes" id="UP000235564"/>
    </source>
</evidence>
<dbReference type="RefSeq" id="WP_102696386.1">
    <property type="nucleotide sequence ID" value="NZ_PNGJ01000001.1"/>
</dbReference>
<comment type="caution">
    <text evidence="1">The sequence shown here is derived from an EMBL/GenBank/DDBJ whole genome shotgun (WGS) entry which is preliminary data.</text>
</comment>
<dbReference type="Proteomes" id="UP000235564">
    <property type="component" value="Unassembled WGS sequence"/>
</dbReference>